<dbReference type="GO" id="GO:0005737">
    <property type="term" value="C:cytoplasm"/>
    <property type="evidence" value="ECO:0007669"/>
    <property type="project" value="UniProtKB-SubCell"/>
</dbReference>
<keyword evidence="4" id="KW-0723">Serine/threonine-protein kinase</keyword>
<comment type="catalytic activity">
    <reaction evidence="11">
        <text>L-seryl-[protein] + ATP = O-phospho-L-seryl-[protein] + ADP + H(+)</text>
        <dbReference type="Rhea" id="RHEA:17989"/>
        <dbReference type="Rhea" id="RHEA-COMP:9863"/>
        <dbReference type="Rhea" id="RHEA-COMP:11604"/>
        <dbReference type="ChEBI" id="CHEBI:15378"/>
        <dbReference type="ChEBI" id="CHEBI:29999"/>
        <dbReference type="ChEBI" id="CHEBI:30616"/>
        <dbReference type="ChEBI" id="CHEBI:83421"/>
        <dbReference type="ChEBI" id="CHEBI:456216"/>
        <dbReference type="EC" id="2.7.11.1"/>
    </reaction>
</comment>
<keyword evidence="7 13" id="KW-0547">Nucleotide-binding</keyword>
<comment type="subunit">
    <text evidence="12">Interacts with ARAC5 and ARAC10.</text>
</comment>
<dbReference type="Pfam" id="PF07714">
    <property type="entry name" value="PK_Tyr_Ser-Thr"/>
    <property type="match status" value="1"/>
</dbReference>
<feature type="compositionally biased region" description="Basic and acidic residues" evidence="14">
    <location>
        <begin position="554"/>
        <end position="567"/>
    </location>
</feature>
<keyword evidence="8" id="KW-0418">Kinase</keyword>
<evidence type="ECO:0000256" key="8">
    <source>
        <dbReference type="ARBA" id="ARBA00022777"/>
    </source>
</evidence>
<evidence type="ECO:0000313" key="17">
    <source>
        <dbReference type="Proteomes" id="UP000734854"/>
    </source>
</evidence>
<keyword evidence="17" id="KW-1185">Reference proteome</keyword>
<feature type="domain" description="Protein kinase" evidence="15">
    <location>
        <begin position="262"/>
        <end position="551"/>
    </location>
</feature>
<dbReference type="EMBL" id="JACMSC010000004">
    <property type="protein sequence ID" value="KAG6525392.1"/>
    <property type="molecule type" value="Genomic_DNA"/>
</dbReference>
<feature type="region of interest" description="Disordered" evidence="14">
    <location>
        <begin position="544"/>
        <end position="587"/>
    </location>
</feature>
<dbReference type="PROSITE" id="PS50011">
    <property type="entry name" value="PROTEIN_KINASE_DOM"/>
    <property type="match status" value="1"/>
</dbReference>
<evidence type="ECO:0000256" key="6">
    <source>
        <dbReference type="ARBA" id="ARBA00022679"/>
    </source>
</evidence>
<dbReference type="PROSITE" id="PS00107">
    <property type="entry name" value="PROTEIN_KINASE_ATP"/>
    <property type="match status" value="1"/>
</dbReference>
<dbReference type="SUPFAM" id="SSF56112">
    <property type="entry name" value="Protein kinase-like (PK-like)"/>
    <property type="match status" value="1"/>
</dbReference>
<protein>
    <recommendedName>
        <fullName evidence="2">non-specific serine/threonine protein kinase</fullName>
        <ecNumber evidence="2">2.7.11.1</ecNumber>
    </recommendedName>
</protein>
<feature type="region of interest" description="Disordered" evidence="14">
    <location>
        <begin position="80"/>
        <end position="116"/>
    </location>
</feature>
<evidence type="ECO:0000256" key="5">
    <source>
        <dbReference type="ARBA" id="ARBA00022553"/>
    </source>
</evidence>
<evidence type="ECO:0000256" key="3">
    <source>
        <dbReference type="ARBA" id="ARBA00022490"/>
    </source>
</evidence>
<keyword evidence="5" id="KW-0597">Phosphoprotein</keyword>
<organism evidence="16 17">
    <name type="scientific">Zingiber officinale</name>
    <name type="common">Ginger</name>
    <name type="synonym">Amomum zingiber</name>
    <dbReference type="NCBI Taxonomy" id="94328"/>
    <lineage>
        <taxon>Eukaryota</taxon>
        <taxon>Viridiplantae</taxon>
        <taxon>Streptophyta</taxon>
        <taxon>Embryophyta</taxon>
        <taxon>Tracheophyta</taxon>
        <taxon>Spermatophyta</taxon>
        <taxon>Magnoliopsida</taxon>
        <taxon>Liliopsida</taxon>
        <taxon>Zingiberales</taxon>
        <taxon>Zingiberaceae</taxon>
        <taxon>Zingiber</taxon>
    </lineage>
</organism>
<dbReference type="FunFam" id="1.10.510.10:FF:000335">
    <property type="entry name" value="receptor-like cytosolic serine/threonine-protein kinase RBK2"/>
    <property type="match status" value="1"/>
</dbReference>
<keyword evidence="3" id="KW-0963">Cytoplasm</keyword>
<name>A0A8J5LMD2_ZINOF</name>
<feature type="compositionally biased region" description="Polar residues" evidence="14">
    <location>
        <begin position="80"/>
        <end position="108"/>
    </location>
</feature>
<comment type="caution">
    <text evidence="16">The sequence shown here is derived from an EMBL/GenBank/DDBJ whole genome shotgun (WGS) entry which is preliminary data.</text>
</comment>
<evidence type="ECO:0000256" key="2">
    <source>
        <dbReference type="ARBA" id="ARBA00012513"/>
    </source>
</evidence>
<dbReference type="Gene3D" id="3.30.200.20">
    <property type="entry name" value="Phosphorylase Kinase, domain 1"/>
    <property type="match status" value="1"/>
</dbReference>
<dbReference type="Gene3D" id="1.10.510.10">
    <property type="entry name" value="Transferase(Phosphotransferase) domain 1"/>
    <property type="match status" value="1"/>
</dbReference>
<proteinExistence type="predicted"/>
<dbReference type="EC" id="2.7.11.1" evidence="2"/>
<comment type="subcellular location">
    <subcellularLocation>
        <location evidence="1">Cytoplasm</location>
    </subcellularLocation>
</comment>
<dbReference type="InterPro" id="IPR000719">
    <property type="entry name" value="Prot_kinase_dom"/>
</dbReference>
<evidence type="ECO:0000313" key="16">
    <source>
        <dbReference type="EMBL" id="KAG6525392.1"/>
    </source>
</evidence>
<dbReference type="InterPro" id="IPR008271">
    <property type="entry name" value="Ser/Thr_kinase_AS"/>
</dbReference>
<dbReference type="PANTHER" id="PTHR47987:SF13">
    <property type="entry name" value="RECEPTOR-LIKE CYTOSOLIC SERINE_THREONINE-PROTEIN KINASE RBK2"/>
    <property type="match status" value="1"/>
</dbReference>
<feature type="region of interest" description="Disordered" evidence="14">
    <location>
        <begin position="216"/>
        <end position="240"/>
    </location>
</feature>
<dbReference type="SMART" id="SM00220">
    <property type="entry name" value="S_TKc"/>
    <property type="match status" value="1"/>
</dbReference>
<evidence type="ECO:0000256" key="11">
    <source>
        <dbReference type="ARBA" id="ARBA00048679"/>
    </source>
</evidence>
<dbReference type="InterPro" id="IPR011009">
    <property type="entry name" value="Kinase-like_dom_sf"/>
</dbReference>
<sequence>MVRPPDPFLVRPPDPFLVGSPDHVLVKCPDQVMVRLPNPFLVKSLEQVLVRPLDPFLVRSPNQVLVRSIPSQVSKSLLGQTSRSIPSQVSKSIPGQVSRSLPGQTSRSLPGKVSRSSHDQITQIPSWSDCAVGNLQSMGNPSIQRANAIARDYPPPSLLQAIIFSSHLKGLETSPKESTSSEETQIDRIDSLWHGFFHLWRHKSFRRFSSFPPFGMAKHSKTGRRSSSKSLSENQESSPPFFVMPSCENFTISQLEKATDHFSPENLIGKGGFSEIYRGCLDDGQLVAVKRIAKGTSDEITQNFLSEMGILVHVNHPNTAKLIGAEVEGGMHLVFVLSPHGSLESFLHESEERLDWEKRYKIAVGTAKGLEYLHQRCRRRIIHRDIKAANILLTEDFEPQICDFGLAKWLPDQVTHQTSSNFEGTFGSVNNFVYLAPEYCTDGVVDEKTDVFAFGILLLELITGRRAITSEQESLSMWVDMALLQAKPLLEQDKIKELVDPSLGDSYDEMQLIRAANTARSCIQHSPVMRPCMSKVISALTGEEDEGDSWITTHQKETGRRTNSEGTHDDDEDEYNETKNLNDLDRHKQIAFDFQNQ</sequence>
<evidence type="ECO:0000256" key="9">
    <source>
        <dbReference type="ARBA" id="ARBA00022840"/>
    </source>
</evidence>
<evidence type="ECO:0000256" key="10">
    <source>
        <dbReference type="ARBA" id="ARBA00047899"/>
    </source>
</evidence>
<feature type="compositionally biased region" description="Basic residues" evidence="14">
    <location>
        <begin position="218"/>
        <end position="227"/>
    </location>
</feature>
<dbReference type="PROSITE" id="PS00108">
    <property type="entry name" value="PROTEIN_KINASE_ST"/>
    <property type="match status" value="1"/>
</dbReference>
<keyword evidence="6" id="KW-0808">Transferase</keyword>
<dbReference type="GO" id="GO:0005524">
    <property type="term" value="F:ATP binding"/>
    <property type="evidence" value="ECO:0007669"/>
    <property type="project" value="UniProtKB-UniRule"/>
</dbReference>
<evidence type="ECO:0000256" key="1">
    <source>
        <dbReference type="ARBA" id="ARBA00004496"/>
    </source>
</evidence>
<evidence type="ECO:0000256" key="4">
    <source>
        <dbReference type="ARBA" id="ARBA00022527"/>
    </source>
</evidence>
<feature type="binding site" evidence="13">
    <location>
        <position position="294"/>
    </location>
    <ligand>
        <name>ATP</name>
        <dbReference type="ChEBI" id="CHEBI:30616"/>
    </ligand>
</feature>
<reference evidence="16 17" key="1">
    <citation type="submission" date="2020-08" db="EMBL/GenBank/DDBJ databases">
        <title>Plant Genome Project.</title>
        <authorList>
            <person name="Zhang R.-G."/>
        </authorList>
    </citation>
    <scope>NUCLEOTIDE SEQUENCE [LARGE SCALE GENOMIC DNA]</scope>
    <source>
        <tissue evidence="16">Rhizome</tissue>
    </source>
</reference>
<dbReference type="InterPro" id="IPR017441">
    <property type="entry name" value="Protein_kinase_ATP_BS"/>
</dbReference>
<dbReference type="InterPro" id="IPR046958">
    <property type="entry name" value="RBK1/2/STUNTED"/>
</dbReference>
<dbReference type="GO" id="GO:0051020">
    <property type="term" value="F:GTPase binding"/>
    <property type="evidence" value="ECO:0007669"/>
    <property type="project" value="UniProtKB-ARBA"/>
</dbReference>
<feature type="compositionally biased region" description="Low complexity" evidence="14">
    <location>
        <begin position="228"/>
        <end position="238"/>
    </location>
</feature>
<evidence type="ECO:0000259" key="15">
    <source>
        <dbReference type="PROSITE" id="PS50011"/>
    </source>
</evidence>
<evidence type="ECO:0000256" key="7">
    <source>
        <dbReference type="ARBA" id="ARBA00022741"/>
    </source>
</evidence>
<comment type="catalytic activity">
    <reaction evidence="10">
        <text>L-threonyl-[protein] + ATP = O-phospho-L-threonyl-[protein] + ADP + H(+)</text>
        <dbReference type="Rhea" id="RHEA:46608"/>
        <dbReference type="Rhea" id="RHEA-COMP:11060"/>
        <dbReference type="Rhea" id="RHEA-COMP:11605"/>
        <dbReference type="ChEBI" id="CHEBI:15378"/>
        <dbReference type="ChEBI" id="CHEBI:30013"/>
        <dbReference type="ChEBI" id="CHEBI:30616"/>
        <dbReference type="ChEBI" id="CHEBI:61977"/>
        <dbReference type="ChEBI" id="CHEBI:456216"/>
        <dbReference type="EC" id="2.7.11.1"/>
    </reaction>
</comment>
<accession>A0A8J5LMD2</accession>
<dbReference type="AlphaFoldDB" id="A0A8J5LMD2"/>
<gene>
    <name evidence="16" type="ORF">ZIOFF_015348</name>
</gene>
<keyword evidence="9 13" id="KW-0067">ATP-binding</keyword>
<evidence type="ECO:0000256" key="12">
    <source>
        <dbReference type="ARBA" id="ARBA00063228"/>
    </source>
</evidence>
<dbReference type="PANTHER" id="PTHR47987">
    <property type="entry name" value="OS08G0249100 PROTEIN"/>
    <property type="match status" value="1"/>
</dbReference>
<evidence type="ECO:0000256" key="14">
    <source>
        <dbReference type="SAM" id="MobiDB-lite"/>
    </source>
</evidence>
<dbReference type="GO" id="GO:0004674">
    <property type="term" value="F:protein serine/threonine kinase activity"/>
    <property type="evidence" value="ECO:0007669"/>
    <property type="project" value="UniProtKB-KW"/>
</dbReference>
<dbReference type="InterPro" id="IPR001245">
    <property type="entry name" value="Ser-Thr/Tyr_kinase_cat_dom"/>
</dbReference>
<feature type="compositionally biased region" description="Basic and acidic residues" evidence="14">
    <location>
        <begin position="576"/>
        <end position="587"/>
    </location>
</feature>
<evidence type="ECO:0000256" key="13">
    <source>
        <dbReference type="PROSITE-ProRule" id="PRU10141"/>
    </source>
</evidence>
<dbReference type="Proteomes" id="UP000734854">
    <property type="component" value="Unassembled WGS sequence"/>
</dbReference>